<gene>
    <name evidence="1" type="ORF">CK203_050057</name>
</gene>
<organism evidence="1 2">
    <name type="scientific">Vitis vinifera</name>
    <name type="common">Grape</name>
    <dbReference type="NCBI Taxonomy" id="29760"/>
    <lineage>
        <taxon>Eukaryota</taxon>
        <taxon>Viridiplantae</taxon>
        <taxon>Streptophyta</taxon>
        <taxon>Embryophyta</taxon>
        <taxon>Tracheophyta</taxon>
        <taxon>Spermatophyta</taxon>
        <taxon>Magnoliopsida</taxon>
        <taxon>eudicotyledons</taxon>
        <taxon>Gunneridae</taxon>
        <taxon>Pentapetalae</taxon>
        <taxon>rosids</taxon>
        <taxon>Vitales</taxon>
        <taxon>Vitaceae</taxon>
        <taxon>Viteae</taxon>
        <taxon>Vitis</taxon>
    </lineage>
</organism>
<proteinExistence type="predicted"/>
<dbReference type="AlphaFoldDB" id="A0A438H530"/>
<comment type="caution">
    <text evidence="1">The sequence shown here is derived from an EMBL/GenBank/DDBJ whole genome shotgun (WGS) entry which is preliminary data.</text>
</comment>
<protein>
    <submittedName>
        <fullName evidence="1">Uncharacterized protein</fullName>
    </submittedName>
</protein>
<dbReference type="EMBL" id="QGNW01000280">
    <property type="protein sequence ID" value="RVW79463.1"/>
    <property type="molecule type" value="Genomic_DNA"/>
</dbReference>
<reference evidence="1 2" key="1">
    <citation type="journal article" date="2018" name="PLoS Genet.">
        <title>Population sequencing reveals clonal diversity and ancestral inbreeding in the grapevine cultivar Chardonnay.</title>
        <authorList>
            <person name="Roach M.J."/>
            <person name="Johnson D.L."/>
            <person name="Bohlmann J."/>
            <person name="van Vuuren H.J."/>
            <person name="Jones S.J."/>
            <person name="Pretorius I.S."/>
            <person name="Schmidt S.A."/>
            <person name="Borneman A.R."/>
        </authorList>
    </citation>
    <scope>NUCLEOTIDE SEQUENCE [LARGE SCALE GENOMIC DNA]</scope>
    <source>
        <strain evidence="2">cv. Chardonnay</strain>
        <tissue evidence="1">Leaf</tissue>
    </source>
</reference>
<dbReference type="Proteomes" id="UP000288805">
    <property type="component" value="Unassembled WGS sequence"/>
</dbReference>
<evidence type="ECO:0000313" key="1">
    <source>
        <dbReference type="EMBL" id="RVW79463.1"/>
    </source>
</evidence>
<sequence>MAALLYFEEKVHKKKLQRADAIPLLFPRLLCQILENLGYSSDPQLERKRICRESVLGAKPKQVASIVAAAEPVGAITSAATIPAFSFDDPWIFLIIANLYTDSSTDTKLAMTPTPPLAVQLGTSFAFSAALTLGFGAPSQYPLPD</sequence>
<name>A0A438H530_VITVI</name>
<evidence type="ECO:0000313" key="2">
    <source>
        <dbReference type="Proteomes" id="UP000288805"/>
    </source>
</evidence>
<accession>A0A438H530</accession>